<accession>A0A2P2LSW8</accession>
<proteinExistence type="predicted"/>
<reference evidence="2" key="1">
    <citation type="submission" date="2018-02" db="EMBL/GenBank/DDBJ databases">
        <title>Rhizophora mucronata_Transcriptome.</title>
        <authorList>
            <person name="Meera S.P."/>
            <person name="Sreeshan A."/>
            <person name="Augustine A."/>
        </authorList>
    </citation>
    <scope>NUCLEOTIDE SEQUENCE</scope>
    <source>
        <tissue evidence="2">Leaf</tissue>
    </source>
</reference>
<feature type="compositionally biased region" description="Low complexity" evidence="1">
    <location>
        <begin position="42"/>
        <end position="55"/>
    </location>
</feature>
<organism evidence="2">
    <name type="scientific">Rhizophora mucronata</name>
    <name type="common">Asiatic mangrove</name>
    <dbReference type="NCBI Taxonomy" id="61149"/>
    <lineage>
        <taxon>Eukaryota</taxon>
        <taxon>Viridiplantae</taxon>
        <taxon>Streptophyta</taxon>
        <taxon>Embryophyta</taxon>
        <taxon>Tracheophyta</taxon>
        <taxon>Spermatophyta</taxon>
        <taxon>Magnoliopsida</taxon>
        <taxon>eudicotyledons</taxon>
        <taxon>Gunneridae</taxon>
        <taxon>Pentapetalae</taxon>
        <taxon>rosids</taxon>
        <taxon>fabids</taxon>
        <taxon>Malpighiales</taxon>
        <taxon>Rhizophoraceae</taxon>
        <taxon>Rhizophora</taxon>
    </lineage>
</organism>
<evidence type="ECO:0000256" key="1">
    <source>
        <dbReference type="SAM" id="MobiDB-lite"/>
    </source>
</evidence>
<dbReference type="EMBL" id="GGEC01040582">
    <property type="protein sequence ID" value="MBX21066.1"/>
    <property type="molecule type" value="Transcribed_RNA"/>
</dbReference>
<sequence length="66" mass="6894">MSATFFRTTPTPFKQMPNAAPILAASATPKCLPSHNLHLLLPSPASTKSPAASAAFESRRSGCGRP</sequence>
<dbReference type="AlphaFoldDB" id="A0A2P2LSW8"/>
<evidence type="ECO:0000313" key="2">
    <source>
        <dbReference type="EMBL" id="MBX21066.1"/>
    </source>
</evidence>
<feature type="region of interest" description="Disordered" evidence="1">
    <location>
        <begin position="42"/>
        <end position="66"/>
    </location>
</feature>
<name>A0A2P2LSW8_RHIMU</name>
<protein>
    <submittedName>
        <fullName evidence="2">Uncharacterized protein</fullName>
    </submittedName>
</protein>